<dbReference type="Gene3D" id="3.40.395.10">
    <property type="entry name" value="Adenoviral Proteinase, Chain A"/>
    <property type="match status" value="1"/>
</dbReference>
<proteinExistence type="inferred from homology"/>
<keyword evidence="4" id="KW-0788">Thiol protease</keyword>
<dbReference type="EMBL" id="JRKL02002980">
    <property type="protein sequence ID" value="KAF3956837.1"/>
    <property type="molecule type" value="Genomic_DNA"/>
</dbReference>
<evidence type="ECO:0000259" key="5">
    <source>
        <dbReference type="PROSITE" id="PS50600"/>
    </source>
</evidence>
<keyword evidence="7" id="KW-1185">Reference proteome</keyword>
<dbReference type="GO" id="GO:0008234">
    <property type="term" value="F:cysteine-type peptidase activity"/>
    <property type="evidence" value="ECO:0007669"/>
    <property type="project" value="UniProtKB-KW"/>
</dbReference>
<dbReference type="Pfam" id="PF02902">
    <property type="entry name" value="Peptidase_C48"/>
    <property type="match status" value="1"/>
</dbReference>
<evidence type="ECO:0000256" key="4">
    <source>
        <dbReference type="ARBA" id="ARBA00022807"/>
    </source>
</evidence>
<dbReference type="OrthoDB" id="5065855at2759"/>
<dbReference type="AlphaFoldDB" id="A0A8J4R3Y4"/>
<dbReference type="InterPro" id="IPR044613">
    <property type="entry name" value="Nep1/2-like"/>
</dbReference>
<reference evidence="6" key="1">
    <citation type="submission" date="2020-03" db="EMBL/GenBank/DDBJ databases">
        <title>Castanea mollissima Vanexum genome sequencing.</title>
        <authorList>
            <person name="Staton M."/>
        </authorList>
    </citation>
    <scope>NUCLEOTIDE SEQUENCE</scope>
    <source>
        <tissue evidence="6">Leaf</tissue>
    </source>
</reference>
<evidence type="ECO:0000313" key="7">
    <source>
        <dbReference type="Proteomes" id="UP000737018"/>
    </source>
</evidence>
<evidence type="ECO:0000313" key="6">
    <source>
        <dbReference type="EMBL" id="KAF3956837.1"/>
    </source>
</evidence>
<sequence>MNSCPCQIDAAFVAPEFRHQNFRIIIMNDKEVLIYEDIVLRVSDLDILEGPYYLNDQIIAFYFGYLSSSCDSNDILLVPPSVSFWLANCKEEALKDIIEPLKLSSKKLVLFTVNDNDDLSGGDSGTHWSLLVYDRSSNTFSHHDSMEGVNNSHAMKLYEAVKGFMGPTAKPYTASSSTPKGRMKKKRDVGATAKAVAVADAEPAFIECDTPQQTNGYDCGLYVIAIAKVICQWHSSKKKGKESNWISAIEGQVNASLEMTMRDELLKLIEDLRKED</sequence>
<comment type="similarity">
    <text evidence="1">Belongs to the peptidase C48 family.</text>
</comment>
<accession>A0A8J4R3Y4</accession>
<evidence type="ECO:0000256" key="2">
    <source>
        <dbReference type="ARBA" id="ARBA00022670"/>
    </source>
</evidence>
<feature type="domain" description="Ubiquitin-like protease family profile" evidence="5">
    <location>
        <begin position="38"/>
        <end position="230"/>
    </location>
</feature>
<organism evidence="6 7">
    <name type="scientific">Castanea mollissima</name>
    <name type="common">Chinese chestnut</name>
    <dbReference type="NCBI Taxonomy" id="60419"/>
    <lineage>
        <taxon>Eukaryota</taxon>
        <taxon>Viridiplantae</taxon>
        <taxon>Streptophyta</taxon>
        <taxon>Embryophyta</taxon>
        <taxon>Tracheophyta</taxon>
        <taxon>Spermatophyta</taxon>
        <taxon>Magnoliopsida</taxon>
        <taxon>eudicotyledons</taxon>
        <taxon>Gunneridae</taxon>
        <taxon>Pentapetalae</taxon>
        <taxon>rosids</taxon>
        <taxon>fabids</taxon>
        <taxon>Fagales</taxon>
        <taxon>Fagaceae</taxon>
        <taxon>Castanea</taxon>
    </lineage>
</organism>
<dbReference type="PROSITE" id="PS50600">
    <property type="entry name" value="ULP_PROTEASE"/>
    <property type="match status" value="1"/>
</dbReference>
<gene>
    <name evidence="6" type="ORF">CMV_018084</name>
</gene>
<dbReference type="PANTHER" id="PTHR46468">
    <property type="entry name" value="SENTRIN-SPECIFIC PROTEASE 8"/>
    <property type="match status" value="1"/>
</dbReference>
<keyword evidence="2" id="KW-0645">Protease</keyword>
<name>A0A8J4R3Y4_9ROSI</name>
<dbReference type="SUPFAM" id="SSF54001">
    <property type="entry name" value="Cysteine proteinases"/>
    <property type="match status" value="1"/>
</dbReference>
<protein>
    <recommendedName>
        <fullName evidence="5">Ubiquitin-like protease family profile domain-containing protein</fullName>
    </recommendedName>
</protein>
<dbReference type="GO" id="GO:0000338">
    <property type="term" value="P:protein deneddylation"/>
    <property type="evidence" value="ECO:0007669"/>
    <property type="project" value="TreeGrafter"/>
</dbReference>
<keyword evidence="3" id="KW-0378">Hydrolase</keyword>
<dbReference type="PANTHER" id="PTHR46468:SF1">
    <property type="entry name" value="SENTRIN-SPECIFIC PROTEASE 8"/>
    <property type="match status" value="1"/>
</dbReference>
<comment type="caution">
    <text evidence="6">The sequence shown here is derived from an EMBL/GenBank/DDBJ whole genome shotgun (WGS) entry which is preliminary data.</text>
</comment>
<evidence type="ECO:0000256" key="1">
    <source>
        <dbReference type="ARBA" id="ARBA00005234"/>
    </source>
</evidence>
<dbReference type="GO" id="GO:0019784">
    <property type="term" value="F:deNEDDylase activity"/>
    <property type="evidence" value="ECO:0007669"/>
    <property type="project" value="InterPro"/>
</dbReference>
<dbReference type="GO" id="GO:0006508">
    <property type="term" value="P:proteolysis"/>
    <property type="evidence" value="ECO:0007669"/>
    <property type="project" value="UniProtKB-KW"/>
</dbReference>
<dbReference type="Proteomes" id="UP000737018">
    <property type="component" value="Unassembled WGS sequence"/>
</dbReference>
<dbReference type="InterPro" id="IPR038765">
    <property type="entry name" value="Papain-like_cys_pep_sf"/>
</dbReference>
<evidence type="ECO:0000256" key="3">
    <source>
        <dbReference type="ARBA" id="ARBA00022801"/>
    </source>
</evidence>
<dbReference type="InterPro" id="IPR003653">
    <property type="entry name" value="Peptidase_C48_C"/>
</dbReference>